<dbReference type="GO" id="GO:0004722">
    <property type="term" value="F:protein serine/threonine phosphatase activity"/>
    <property type="evidence" value="ECO:0007669"/>
    <property type="project" value="UniProtKB-EC"/>
</dbReference>
<comment type="subcellular location">
    <subcellularLocation>
        <location evidence="1">Cytoplasm</location>
        <location evidence="1">Perinuclear region</location>
    </subcellularLocation>
</comment>
<dbReference type="SMART" id="SM00404">
    <property type="entry name" value="PTPc_motif"/>
    <property type="match status" value="1"/>
</dbReference>
<evidence type="ECO:0000256" key="1">
    <source>
        <dbReference type="ARBA" id="ARBA00004556"/>
    </source>
</evidence>
<accession>A0AAD5FCK9</accession>
<evidence type="ECO:0000256" key="12">
    <source>
        <dbReference type="ARBA" id="ARBA00082005"/>
    </source>
</evidence>
<dbReference type="PANTHER" id="PTHR23339">
    <property type="entry name" value="TYROSINE SPECIFIC PROTEIN PHOSPHATASE AND DUAL SPECIFICITY PROTEIN PHOSPHATASE"/>
    <property type="match status" value="1"/>
</dbReference>
<reference evidence="15" key="1">
    <citation type="submission" date="2018-07" db="EMBL/GenBank/DDBJ databases">
        <title>Comparative genomics of catfishes provides insights into carnivory and benthic adaptation.</title>
        <authorList>
            <person name="Zhang Y."/>
            <person name="Wang D."/>
            <person name="Peng Z."/>
            <person name="Zheng S."/>
            <person name="Shao F."/>
            <person name="Tao W."/>
        </authorList>
    </citation>
    <scope>NUCLEOTIDE SEQUENCE</scope>
    <source>
        <strain evidence="15">Chongqing</strain>
    </source>
</reference>
<dbReference type="PRINTS" id="PR00700">
    <property type="entry name" value="PRTYPHPHTASE"/>
</dbReference>
<dbReference type="InterPro" id="IPR000242">
    <property type="entry name" value="PTP_cat"/>
</dbReference>
<dbReference type="PIRSF" id="PIRSF037322">
    <property type="entry name" value="CDKN3"/>
    <property type="match status" value="1"/>
</dbReference>
<feature type="non-terminal residue" evidence="15">
    <location>
        <position position="1"/>
    </location>
</feature>
<dbReference type="PROSITE" id="PS50056">
    <property type="entry name" value="TYR_PHOSPHATASE_2"/>
    <property type="match status" value="1"/>
</dbReference>
<evidence type="ECO:0000256" key="6">
    <source>
        <dbReference type="ARBA" id="ARBA00022801"/>
    </source>
</evidence>
<dbReference type="InterPro" id="IPR008425">
    <property type="entry name" value="CDK_inhib_3"/>
</dbReference>
<evidence type="ECO:0000256" key="5">
    <source>
        <dbReference type="ARBA" id="ARBA00022490"/>
    </source>
</evidence>
<dbReference type="PROSITE" id="PS00383">
    <property type="entry name" value="TYR_PHOSPHATASE_1"/>
    <property type="match status" value="1"/>
</dbReference>
<feature type="active site" description="Phosphocysteine intermediate" evidence="13">
    <location>
        <position position="143"/>
    </location>
</feature>
<dbReference type="EMBL" id="MU565024">
    <property type="protein sequence ID" value="KAI5611785.1"/>
    <property type="molecule type" value="Genomic_DNA"/>
</dbReference>
<evidence type="ECO:0000256" key="2">
    <source>
        <dbReference type="ARBA" id="ARBA00009580"/>
    </source>
</evidence>
<dbReference type="EC" id="3.1.3.48" evidence="3"/>
<dbReference type="InterPro" id="IPR000387">
    <property type="entry name" value="Tyr_Pase_dom"/>
</dbReference>
<dbReference type="InterPro" id="IPR016130">
    <property type="entry name" value="Tyr_Pase_AS"/>
</dbReference>
<keyword evidence="15" id="KW-0649">Protein kinase inhibitor</keyword>
<dbReference type="GO" id="GO:0004725">
    <property type="term" value="F:protein tyrosine phosphatase activity"/>
    <property type="evidence" value="ECO:0007669"/>
    <property type="project" value="UniProtKB-EC"/>
</dbReference>
<dbReference type="CDD" id="cd14505">
    <property type="entry name" value="CDKN3-like"/>
    <property type="match status" value="1"/>
</dbReference>
<dbReference type="EC" id="3.1.3.16" evidence="4"/>
<comment type="subunit">
    <text evidence="9">Interacts with cyclin-dependent kinases such as CDK1, CDK2 and CDK3. Does not interact with CDK4. Interacts (via C-terminus) with phosphorylated CDK2 (via C-terminal helix). Interacts with MS4A3 (via C-terminus); the interaction enhances CDKN3 enzymatic activity.</text>
</comment>
<comment type="similarity">
    <text evidence="2">Belongs to the protein-tyrosine phosphatase family.</text>
</comment>
<dbReference type="GO" id="GO:0004860">
    <property type="term" value="F:protein kinase inhibitor activity"/>
    <property type="evidence" value="ECO:0007669"/>
    <property type="project" value="UniProtKB-KW"/>
</dbReference>
<evidence type="ECO:0000256" key="4">
    <source>
        <dbReference type="ARBA" id="ARBA00013081"/>
    </source>
</evidence>
<keyword evidence="5" id="KW-0963">Cytoplasm</keyword>
<comment type="caution">
    <text evidence="15">The sequence shown here is derived from an EMBL/GenBank/DDBJ whole genome shotgun (WGS) entry which is preliminary data.</text>
</comment>
<evidence type="ECO:0000256" key="3">
    <source>
        <dbReference type="ARBA" id="ARBA00013064"/>
    </source>
</evidence>
<gene>
    <name evidence="15" type="ORF">C0J50_1426</name>
</gene>
<dbReference type="FunFam" id="3.90.190.10:FF:000046">
    <property type="entry name" value="Cyclin-dependent kinase inhibitor 3"/>
    <property type="match status" value="1"/>
</dbReference>
<organism evidence="15 16">
    <name type="scientific">Silurus asotus</name>
    <name type="common">Amur catfish</name>
    <name type="synonym">Parasilurus asotus</name>
    <dbReference type="NCBI Taxonomy" id="30991"/>
    <lineage>
        <taxon>Eukaryota</taxon>
        <taxon>Metazoa</taxon>
        <taxon>Chordata</taxon>
        <taxon>Craniata</taxon>
        <taxon>Vertebrata</taxon>
        <taxon>Euteleostomi</taxon>
        <taxon>Actinopterygii</taxon>
        <taxon>Neopterygii</taxon>
        <taxon>Teleostei</taxon>
        <taxon>Ostariophysi</taxon>
        <taxon>Siluriformes</taxon>
        <taxon>Siluridae</taxon>
        <taxon>Silurus</taxon>
    </lineage>
</organism>
<feature type="non-terminal residue" evidence="15">
    <location>
        <position position="217"/>
    </location>
</feature>
<keyword evidence="7" id="KW-0904">Protein phosphatase</keyword>
<dbReference type="SUPFAM" id="SSF52799">
    <property type="entry name" value="(Phosphotyrosine protein) phosphatases II"/>
    <property type="match status" value="1"/>
</dbReference>
<dbReference type="InterPro" id="IPR003595">
    <property type="entry name" value="Tyr_Pase_cat"/>
</dbReference>
<evidence type="ECO:0000313" key="15">
    <source>
        <dbReference type="EMBL" id="KAI5611785.1"/>
    </source>
</evidence>
<dbReference type="Pfam" id="PF05706">
    <property type="entry name" value="CDKN3"/>
    <property type="match status" value="1"/>
</dbReference>
<dbReference type="InterPro" id="IPR029021">
    <property type="entry name" value="Prot-tyrosine_phosphatase-like"/>
</dbReference>
<sequence length="217" mass="24711">VMRVNEFDSSEEEDDGNEESYTPLQICWLSLSAIECSQFLGICSLPGCRYKDIRRNLEKDIGNLVCVGELRVQGVQDVFVLCERAEFVRYRVPCLLESYTRSGLSLHHLPFPDGGVPEMPQCARILDELQHCLHTQRRTVIHCYGGLGRSGLITACLLLHLSNTMTPTKAIEILRELRGRGAIQTVKQYNFLHEFREKFAAYQETTESRASERAVSR</sequence>
<evidence type="ECO:0000256" key="7">
    <source>
        <dbReference type="ARBA" id="ARBA00022912"/>
    </source>
</evidence>
<protein>
    <recommendedName>
        <fullName evidence="10">Cyclin-dependent kinase inhibitor 3</fullName>
        <ecNumber evidence="4">3.1.3.16</ecNumber>
        <ecNumber evidence="3">3.1.3.48</ecNumber>
    </recommendedName>
    <alternativeName>
        <fullName evidence="12">CDK2-associated dual-specificity phosphatase</fullName>
    </alternativeName>
    <alternativeName>
        <fullName evidence="11">Kinase-associated phosphatase</fullName>
    </alternativeName>
</protein>
<dbReference type="InterPro" id="IPR022778">
    <property type="entry name" value="CDKN3"/>
</dbReference>
<dbReference type="AlphaFoldDB" id="A0AAD5FCK9"/>
<proteinExistence type="inferred from homology"/>
<evidence type="ECO:0000256" key="9">
    <source>
        <dbReference type="ARBA" id="ARBA00064980"/>
    </source>
</evidence>
<feature type="domain" description="Tyrosine specific protein phosphatases" evidence="14">
    <location>
        <begin position="123"/>
        <end position="190"/>
    </location>
</feature>
<evidence type="ECO:0000256" key="8">
    <source>
        <dbReference type="ARBA" id="ARBA00023306"/>
    </source>
</evidence>
<dbReference type="GO" id="GO:0048471">
    <property type="term" value="C:perinuclear region of cytoplasm"/>
    <property type="evidence" value="ECO:0007669"/>
    <property type="project" value="UniProtKB-SubCell"/>
</dbReference>
<evidence type="ECO:0000259" key="14">
    <source>
        <dbReference type="PROSITE" id="PS50056"/>
    </source>
</evidence>
<keyword evidence="16" id="KW-1185">Reference proteome</keyword>
<keyword evidence="8" id="KW-0131">Cell cycle</keyword>
<name>A0AAD5FCK9_SILAS</name>
<keyword evidence="6" id="KW-0378">Hydrolase</keyword>
<evidence type="ECO:0000313" key="16">
    <source>
        <dbReference type="Proteomes" id="UP001205998"/>
    </source>
</evidence>
<evidence type="ECO:0000256" key="13">
    <source>
        <dbReference type="PIRSR" id="PIRSR037322-1"/>
    </source>
</evidence>
<evidence type="ECO:0000256" key="11">
    <source>
        <dbReference type="ARBA" id="ARBA00080894"/>
    </source>
</evidence>
<evidence type="ECO:0000256" key="10">
    <source>
        <dbReference type="ARBA" id="ARBA00067397"/>
    </source>
</evidence>
<dbReference type="Proteomes" id="UP001205998">
    <property type="component" value="Unassembled WGS sequence"/>
</dbReference>
<dbReference type="InterPro" id="IPR050561">
    <property type="entry name" value="PTP"/>
</dbReference>
<dbReference type="Gene3D" id="3.90.190.10">
    <property type="entry name" value="Protein tyrosine phosphatase superfamily"/>
    <property type="match status" value="1"/>
</dbReference>